<organism evidence="1 2">
    <name type="scientific">Alicyclobacillus sacchari</name>
    <dbReference type="NCBI Taxonomy" id="392010"/>
    <lineage>
        <taxon>Bacteria</taxon>
        <taxon>Bacillati</taxon>
        <taxon>Bacillota</taxon>
        <taxon>Bacilli</taxon>
        <taxon>Bacillales</taxon>
        <taxon>Alicyclobacillaceae</taxon>
        <taxon>Alicyclobacillus</taxon>
    </lineage>
</organism>
<gene>
    <name evidence="1" type="ORF">C7445_108153</name>
</gene>
<dbReference type="Pfam" id="PF14375">
    <property type="entry name" value="Cys_rich_CWC"/>
    <property type="match status" value="1"/>
</dbReference>
<proteinExistence type="predicted"/>
<accession>A0A4R8LLB2</accession>
<evidence type="ECO:0008006" key="3">
    <source>
        <dbReference type="Google" id="ProtNLM"/>
    </source>
</evidence>
<evidence type="ECO:0000313" key="1">
    <source>
        <dbReference type="EMBL" id="TDY45328.1"/>
    </source>
</evidence>
<dbReference type="InterPro" id="IPR032720">
    <property type="entry name" value="Cys_rich_CWC"/>
</dbReference>
<name>A0A4R8LLB2_9BACL</name>
<reference evidence="1 2" key="1">
    <citation type="submission" date="2019-03" db="EMBL/GenBank/DDBJ databases">
        <title>Genomic Encyclopedia of Type Strains, Phase IV (KMG-IV): sequencing the most valuable type-strain genomes for metagenomic binning, comparative biology and taxonomic classification.</title>
        <authorList>
            <person name="Goeker M."/>
        </authorList>
    </citation>
    <scope>NUCLEOTIDE SEQUENCE [LARGE SCALE GENOMIC DNA]</scope>
    <source>
        <strain evidence="1 2">DSM 17974</strain>
    </source>
</reference>
<comment type="caution">
    <text evidence="1">The sequence shown here is derived from an EMBL/GenBank/DDBJ whole genome shotgun (WGS) entry which is preliminary data.</text>
</comment>
<dbReference type="Proteomes" id="UP000294581">
    <property type="component" value="Unassembled WGS sequence"/>
</dbReference>
<dbReference type="EMBL" id="SORF01000008">
    <property type="protein sequence ID" value="TDY45328.1"/>
    <property type="molecule type" value="Genomic_DNA"/>
</dbReference>
<keyword evidence="2" id="KW-1185">Reference proteome</keyword>
<dbReference type="AlphaFoldDB" id="A0A4R8LLB2"/>
<sequence>MQNETLCPLCGMDNRCGHAAGNPPGTCWCDNVLFPEEVLKHIPSSEVCICEICLERLKRRLGR</sequence>
<protein>
    <recommendedName>
        <fullName evidence="3">Cysteine-rich CWC</fullName>
    </recommendedName>
</protein>
<evidence type="ECO:0000313" key="2">
    <source>
        <dbReference type="Proteomes" id="UP000294581"/>
    </source>
</evidence>